<dbReference type="RefSeq" id="WP_061913365.1">
    <property type="nucleotide sequence ID" value="NZ_DF967971.1"/>
</dbReference>
<comment type="caution">
    <text evidence="3">The sequence shown here is derived from an EMBL/GenBank/DDBJ whole genome shotgun (WGS) entry which is preliminary data.</text>
</comment>
<evidence type="ECO:0000313" key="3">
    <source>
        <dbReference type="EMBL" id="KPL78628.1"/>
    </source>
</evidence>
<reference evidence="3 4" key="1">
    <citation type="submission" date="2015-07" db="EMBL/GenBank/DDBJ databases">
        <title>Draft genome of Bellilinea caldifistulae DSM 17877.</title>
        <authorList>
            <person name="Hemp J."/>
            <person name="Ward L.M."/>
            <person name="Pace L.A."/>
            <person name="Fischer W.W."/>
        </authorList>
    </citation>
    <scope>NUCLEOTIDE SEQUENCE [LARGE SCALE GENOMIC DNA]</scope>
    <source>
        <strain evidence="3 4">GOMI-1</strain>
    </source>
</reference>
<dbReference type="InterPro" id="IPR024301">
    <property type="entry name" value="Amidase_6"/>
</dbReference>
<organism evidence="3 4">
    <name type="scientific">Bellilinea caldifistulae</name>
    <dbReference type="NCBI Taxonomy" id="360411"/>
    <lineage>
        <taxon>Bacteria</taxon>
        <taxon>Bacillati</taxon>
        <taxon>Chloroflexota</taxon>
        <taxon>Anaerolineae</taxon>
        <taxon>Anaerolineales</taxon>
        <taxon>Anaerolineaceae</taxon>
        <taxon>Bellilinea</taxon>
    </lineage>
</organism>
<dbReference type="Pfam" id="PF12671">
    <property type="entry name" value="Amidase_6"/>
    <property type="match status" value="1"/>
</dbReference>
<dbReference type="STRING" id="360411.AC812_00780"/>
<dbReference type="PANTHER" id="PTHR40032">
    <property type="entry name" value="EXPORTED PROTEIN-RELATED"/>
    <property type="match status" value="1"/>
</dbReference>
<gene>
    <name evidence="3" type="ORF">AC812_00780</name>
</gene>
<accession>A0A0P6X6E2</accession>
<dbReference type="OrthoDB" id="9812429at2"/>
<evidence type="ECO:0000256" key="1">
    <source>
        <dbReference type="SAM" id="MobiDB-lite"/>
    </source>
</evidence>
<protein>
    <recommendedName>
        <fullName evidence="2">Putative amidase domain-containing protein</fullName>
    </recommendedName>
</protein>
<dbReference type="AlphaFoldDB" id="A0A0P6X6E2"/>
<keyword evidence="4" id="KW-1185">Reference proteome</keyword>
<proteinExistence type="predicted"/>
<evidence type="ECO:0000259" key="2">
    <source>
        <dbReference type="Pfam" id="PF12671"/>
    </source>
</evidence>
<dbReference type="EMBL" id="LGHJ01000003">
    <property type="protein sequence ID" value="KPL78628.1"/>
    <property type="molecule type" value="Genomic_DNA"/>
</dbReference>
<dbReference type="PANTHER" id="PTHR40032:SF1">
    <property type="entry name" value="EXPORTED PROTEIN"/>
    <property type="match status" value="1"/>
</dbReference>
<name>A0A0P6X6E2_9CHLR</name>
<feature type="domain" description="Putative amidase" evidence="2">
    <location>
        <begin position="133"/>
        <end position="314"/>
    </location>
</feature>
<evidence type="ECO:0000313" key="4">
    <source>
        <dbReference type="Proteomes" id="UP000050514"/>
    </source>
</evidence>
<dbReference type="Proteomes" id="UP000050514">
    <property type="component" value="Unassembled WGS sequence"/>
</dbReference>
<feature type="region of interest" description="Disordered" evidence="1">
    <location>
        <begin position="340"/>
        <end position="364"/>
    </location>
</feature>
<sequence length="364" mass="40855">MNVTKVILLLLAVLGIAINPLPEINEQTETQAEQIIQSFIDSKGMDIEPGTEEYKIFMRGIVWGEYPELTGNGSNFVKNQEELDYVLDYAWKYSGYKGLYGDYNEPDTEEAASPEKFGEQRLTAINLSTSLGRSNAIAYAYQWSISGGTSRNPAYPDFGADDCTNFVSQAMKAGGFIEKGSGDGCKHENTSTEWYVESNPSPPWWCTGDFRNWEWSTSWSVPWPFRDYFAYQNDYAIPHGWTTSVSTAKYFLSPGDVIQIQYEDNGEWISFHTMIVTDEDENDLYVTYHSNAGGFDEVDKPLSTIDLGSNKRFQLVEIKFPALIFLPLILNGGGTTGNPLNSPNPYPAPMEYKEPQPLGPYPPP</sequence>